<dbReference type="OrthoDB" id="6492337at2759"/>
<dbReference type="AlphaFoldDB" id="A0A8X7C6E1"/>
<dbReference type="Gene3D" id="1.20.5.1200">
    <property type="entry name" value="Alpha-tocopherol transfer"/>
    <property type="match status" value="1"/>
</dbReference>
<dbReference type="PROSITE" id="PS50191">
    <property type="entry name" value="CRAL_TRIO"/>
    <property type="match status" value="1"/>
</dbReference>
<dbReference type="GO" id="GO:0016020">
    <property type="term" value="C:membrane"/>
    <property type="evidence" value="ECO:0007669"/>
    <property type="project" value="TreeGrafter"/>
</dbReference>
<dbReference type="SUPFAM" id="SSF46938">
    <property type="entry name" value="CRAL/TRIO N-terminal domain"/>
    <property type="match status" value="1"/>
</dbReference>
<dbReference type="PANTHER" id="PTHR10174">
    <property type="entry name" value="ALPHA-TOCOPHEROL TRANSFER PROTEIN-RELATED"/>
    <property type="match status" value="1"/>
</dbReference>
<evidence type="ECO:0000313" key="3">
    <source>
        <dbReference type="Proteomes" id="UP000886998"/>
    </source>
</evidence>
<protein>
    <submittedName>
        <fullName evidence="2">Alpha-tocopherol transfer protein-like</fullName>
    </submittedName>
</protein>
<dbReference type="SUPFAM" id="SSF52087">
    <property type="entry name" value="CRAL/TRIO domain"/>
    <property type="match status" value="1"/>
</dbReference>
<dbReference type="CDD" id="cd00170">
    <property type="entry name" value="SEC14"/>
    <property type="match status" value="1"/>
</dbReference>
<gene>
    <name evidence="2" type="primary">TTPAL_5</name>
    <name evidence="2" type="ORF">TNIN_91611</name>
</gene>
<dbReference type="Proteomes" id="UP000886998">
    <property type="component" value="Unassembled WGS sequence"/>
</dbReference>
<keyword evidence="3" id="KW-1185">Reference proteome</keyword>
<feature type="domain" description="CRAL-TRIO" evidence="1">
    <location>
        <begin position="173"/>
        <end position="337"/>
    </location>
</feature>
<dbReference type="GO" id="GO:1902936">
    <property type="term" value="F:phosphatidylinositol bisphosphate binding"/>
    <property type="evidence" value="ECO:0007669"/>
    <property type="project" value="TreeGrafter"/>
</dbReference>
<dbReference type="Gene3D" id="1.10.8.20">
    <property type="entry name" value="N-terminal domain of phosphatidylinositol transfer protein sec14p"/>
    <property type="match status" value="1"/>
</dbReference>
<proteinExistence type="predicted"/>
<comment type="caution">
    <text evidence="2">The sequence shown here is derived from an EMBL/GenBank/DDBJ whole genome shotgun (WGS) entry which is preliminary data.</text>
</comment>
<dbReference type="Pfam" id="PF00650">
    <property type="entry name" value="CRAL_TRIO"/>
    <property type="match status" value="1"/>
</dbReference>
<dbReference type="Gene3D" id="3.40.525.10">
    <property type="entry name" value="CRAL-TRIO lipid binding domain"/>
    <property type="match status" value="1"/>
</dbReference>
<name>A0A8X7C6E1_9ARAC</name>
<dbReference type="PRINTS" id="PR00180">
    <property type="entry name" value="CRETINALDHBP"/>
</dbReference>
<dbReference type="PANTHER" id="PTHR10174:SF208">
    <property type="entry name" value="CRAL-TRIO DOMAIN-CONTAINING PROTEIN DDB_G0278031"/>
    <property type="match status" value="1"/>
</dbReference>
<dbReference type="InterPro" id="IPR036865">
    <property type="entry name" value="CRAL-TRIO_dom_sf"/>
</dbReference>
<evidence type="ECO:0000313" key="2">
    <source>
        <dbReference type="EMBL" id="GFY59116.1"/>
    </source>
</evidence>
<reference evidence="2" key="1">
    <citation type="submission" date="2020-08" db="EMBL/GenBank/DDBJ databases">
        <title>Multicomponent nature underlies the extraordinary mechanical properties of spider dragline silk.</title>
        <authorList>
            <person name="Kono N."/>
            <person name="Nakamura H."/>
            <person name="Mori M."/>
            <person name="Yoshida Y."/>
            <person name="Ohtoshi R."/>
            <person name="Malay A.D."/>
            <person name="Moran D.A.P."/>
            <person name="Tomita M."/>
            <person name="Numata K."/>
            <person name="Arakawa K."/>
        </authorList>
    </citation>
    <scope>NUCLEOTIDE SEQUENCE</scope>
</reference>
<dbReference type="SMART" id="SM00516">
    <property type="entry name" value="SEC14"/>
    <property type="match status" value="1"/>
</dbReference>
<sequence>MGEPFPVTHLGQAPLLKLLLNSFLHNRLLIDLKLILSAYWLDDFTKTCISTFEEVRIHSIFFFWNKTPISSNSPKPMMSTKDIYPLHMTYLPDFIKEKSEEELNETPERKVTGLQELKEILQNDKVMKGIQFHDDFLTQFLRKNKYDTFRSLKNLQNYVLFRRKYSSKFEGVTDEDLSAILPDKFYVLLPNRCPEGCAVLIVKVGNWNPTEFSFENLEKSIFFLNMQILRDPMIQICGMKIIYDCKGSSFQQLRYVTPYNTYMYYHSMLNCLAGRYKGLHIINDSIVMKTMFTLLKSLMTKKLRSRVHFHSCVEDLLDFFPQSILPIEYGGELINCESEDWLINANKEQAKCTIEGQSNLY</sequence>
<dbReference type="EMBL" id="BMAV01012430">
    <property type="protein sequence ID" value="GFY59116.1"/>
    <property type="molecule type" value="Genomic_DNA"/>
</dbReference>
<dbReference type="InterPro" id="IPR001251">
    <property type="entry name" value="CRAL-TRIO_dom"/>
</dbReference>
<accession>A0A8X7C6E1</accession>
<dbReference type="InterPro" id="IPR036273">
    <property type="entry name" value="CRAL/TRIO_N_dom_sf"/>
</dbReference>
<organism evidence="2 3">
    <name type="scientific">Trichonephila inaurata madagascariensis</name>
    <dbReference type="NCBI Taxonomy" id="2747483"/>
    <lineage>
        <taxon>Eukaryota</taxon>
        <taxon>Metazoa</taxon>
        <taxon>Ecdysozoa</taxon>
        <taxon>Arthropoda</taxon>
        <taxon>Chelicerata</taxon>
        <taxon>Arachnida</taxon>
        <taxon>Araneae</taxon>
        <taxon>Araneomorphae</taxon>
        <taxon>Entelegynae</taxon>
        <taxon>Araneoidea</taxon>
        <taxon>Nephilidae</taxon>
        <taxon>Trichonephila</taxon>
        <taxon>Trichonephila inaurata</taxon>
    </lineage>
</organism>
<evidence type="ECO:0000259" key="1">
    <source>
        <dbReference type="PROSITE" id="PS50191"/>
    </source>
</evidence>